<keyword evidence="2" id="KW-0963">Cytoplasm</keyword>
<dbReference type="PROSITE" id="PS00737">
    <property type="entry name" value="THIOLASE_2"/>
    <property type="match status" value="1"/>
</dbReference>
<feature type="active site" description="Acyl-thioester intermediate" evidence="8">
    <location>
        <position position="97"/>
    </location>
</feature>
<dbReference type="InterPro" id="IPR020616">
    <property type="entry name" value="Thiolase_N"/>
</dbReference>
<dbReference type="Pfam" id="PF02803">
    <property type="entry name" value="Thiolase_C"/>
    <property type="match status" value="1"/>
</dbReference>
<dbReference type="EMBL" id="CP000510">
    <property type="protein sequence ID" value="ABM04324.1"/>
    <property type="molecule type" value="Genomic_DNA"/>
</dbReference>
<dbReference type="GO" id="GO:0003988">
    <property type="term" value="F:acetyl-CoA C-acyltransferase activity"/>
    <property type="evidence" value="ECO:0007669"/>
    <property type="project" value="UniProtKB-EC"/>
</dbReference>
<protein>
    <submittedName>
        <fullName evidence="12">3-ketoacyl-CoA thiolase</fullName>
        <ecNumber evidence="12">2.3.1.16</ecNumber>
    </submittedName>
</protein>
<dbReference type="NCBIfam" id="TIGR01930">
    <property type="entry name" value="AcCoA-C-Actrans"/>
    <property type="match status" value="1"/>
</dbReference>
<dbReference type="GO" id="GO:0016042">
    <property type="term" value="P:lipid catabolic process"/>
    <property type="evidence" value="ECO:0007669"/>
    <property type="project" value="UniProtKB-KW"/>
</dbReference>
<feature type="domain" description="Thiolase C-terminal" evidence="11">
    <location>
        <begin position="298"/>
        <end position="435"/>
    </location>
</feature>
<evidence type="ECO:0000256" key="6">
    <source>
        <dbReference type="ARBA" id="ARBA00023098"/>
    </source>
</evidence>
<evidence type="ECO:0000256" key="9">
    <source>
        <dbReference type="RuleBase" id="RU003557"/>
    </source>
</evidence>
<accession>A1SXV9</accession>
<dbReference type="KEGG" id="pin:Ping_2605"/>
<dbReference type="SUPFAM" id="SSF53901">
    <property type="entry name" value="Thiolase-like"/>
    <property type="match status" value="2"/>
</dbReference>
<evidence type="ECO:0000313" key="12">
    <source>
        <dbReference type="EMBL" id="ABM04324.1"/>
    </source>
</evidence>
<dbReference type="CDD" id="cd00751">
    <property type="entry name" value="thiolase"/>
    <property type="match status" value="1"/>
</dbReference>
<gene>
    <name evidence="12" type="ordered locus">Ping_2605</name>
</gene>
<dbReference type="PROSITE" id="PS00099">
    <property type="entry name" value="THIOLASE_3"/>
    <property type="match status" value="1"/>
</dbReference>
<dbReference type="HOGENOM" id="CLU_031026_2_0_6"/>
<dbReference type="Gene3D" id="3.40.47.10">
    <property type="match status" value="1"/>
</dbReference>
<dbReference type="PIRSF" id="PIRSF000429">
    <property type="entry name" value="Ac-CoA_Ac_transf"/>
    <property type="match status" value="1"/>
</dbReference>
<feature type="domain" description="Thiolase N-terminal" evidence="10">
    <location>
        <begin position="14"/>
        <end position="290"/>
    </location>
</feature>
<dbReference type="eggNOG" id="COG0183">
    <property type="taxonomic scope" value="Bacteria"/>
</dbReference>
<dbReference type="InterPro" id="IPR016039">
    <property type="entry name" value="Thiolase-like"/>
</dbReference>
<dbReference type="Proteomes" id="UP000000639">
    <property type="component" value="Chromosome"/>
</dbReference>
<comment type="similarity">
    <text evidence="1 9">Belongs to the thiolase-like superfamily. Thiolase family.</text>
</comment>
<evidence type="ECO:0000256" key="8">
    <source>
        <dbReference type="PIRSR" id="PIRSR000429-1"/>
    </source>
</evidence>
<dbReference type="AlphaFoldDB" id="A1SXV9"/>
<dbReference type="PANTHER" id="PTHR18919:SF107">
    <property type="entry name" value="ACETYL-COA ACETYLTRANSFERASE, CYTOSOLIC"/>
    <property type="match status" value="1"/>
</dbReference>
<evidence type="ECO:0000256" key="7">
    <source>
        <dbReference type="ARBA" id="ARBA00023315"/>
    </source>
</evidence>
<evidence type="ECO:0000256" key="1">
    <source>
        <dbReference type="ARBA" id="ARBA00010982"/>
    </source>
</evidence>
<proteinExistence type="inferred from homology"/>
<keyword evidence="3 9" id="KW-0808">Transferase</keyword>
<reference evidence="12 13" key="1">
    <citation type="submission" date="2007-01" db="EMBL/GenBank/DDBJ databases">
        <title>Complete sequence of Psychromonas ingrahamii 37.</title>
        <authorList>
            <consortium name="US DOE Joint Genome Institute"/>
            <person name="Copeland A."/>
            <person name="Lucas S."/>
            <person name="Lapidus A."/>
            <person name="Barry K."/>
            <person name="Detter J.C."/>
            <person name="Glavina del Rio T."/>
            <person name="Hammon N."/>
            <person name="Israni S."/>
            <person name="Dalin E."/>
            <person name="Tice H."/>
            <person name="Pitluck S."/>
            <person name="Thompson L.S."/>
            <person name="Brettin T."/>
            <person name="Bruce D."/>
            <person name="Han C."/>
            <person name="Tapia R."/>
            <person name="Schmutz J."/>
            <person name="Larimer F."/>
            <person name="Land M."/>
            <person name="Hauser L."/>
            <person name="Kyrpides N."/>
            <person name="Ivanova N."/>
            <person name="Staley J."/>
            <person name="Richardson P."/>
        </authorList>
    </citation>
    <scope>NUCLEOTIDE SEQUENCE [LARGE SCALE GENOMIC DNA]</scope>
    <source>
        <strain evidence="12 13">37</strain>
    </source>
</reference>
<dbReference type="GO" id="GO:0005829">
    <property type="term" value="C:cytosol"/>
    <property type="evidence" value="ECO:0007669"/>
    <property type="project" value="TreeGrafter"/>
</dbReference>
<evidence type="ECO:0000256" key="3">
    <source>
        <dbReference type="ARBA" id="ARBA00022679"/>
    </source>
</evidence>
<dbReference type="InterPro" id="IPR020613">
    <property type="entry name" value="Thiolase_CS"/>
</dbReference>
<dbReference type="FunFam" id="3.40.47.10:FF:000011">
    <property type="entry name" value="3-ketoacyl-CoA thiolase"/>
    <property type="match status" value="1"/>
</dbReference>
<sequence length="437" mass="46557">MVIQQGNDMKERLAIVDGIRSPFCKSGTSMANILADDLGAVIVKELIARTEIDLKLIDELIFGNVGQPANAPNIARVIALKAGLPLEVIAHTVHRNCASGMESVTTGYDKLLAGNANILIAGGTESMSNLPFNFSKKMTQVFENVMKAKSIGQKLSAISTLRPADLKPVISIVEGLTDPVCGLSMGQTAEVLAREFAITRAEQDQFALQSHLKAAKANEAGFFTQEIHPIMLPPDYSHVQFNDNAIRHDQSLEKLAKLKPFFDRVAGTVTAANACPITDGAGAVLIMLESKAKELGYSPLGYLKAYSYAGLQPERMGLGPVYATSKLLDKTGMAISDFDLVELNEAFAAQVIANQKAFASAVFAQRYLHKDKALGVLNSDLLNVNGGAIALGHPVGATGTRLIITMLNALRRRNKNSGLVTLCIGGGQGAAIALEVE</sequence>
<evidence type="ECO:0000259" key="11">
    <source>
        <dbReference type="Pfam" id="PF02803"/>
    </source>
</evidence>
<dbReference type="InterPro" id="IPR020610">
    <property type="entry name" value="Thiolase_AS"/>
</dbReference>
<keyword evidence="13" id="KW-1185">Reference proteome</keyword>
<keyword evidence="4" id="KW-0276">Fatty acid metabolism</keyword>
<dbReference type="GO" id="GO:0006631">
    <property type="term" value="P:fatty acid metabolic process"/>
    <property type="evidence" value="ECO:0007669"/>
    <property type="project" value="UniProtKB-KW"/>
</dbReference>
<keyword evidence="6" id="KW-0443">Lipid metabolism</keyword>
<evidence type="ECO:0000256" key="2">
    <source>
        <dbReference type="ARBA" id="ARBA00022490"/>
    </source>
</evidence>
<dbReference type="EC" id="2.3.1.16" evidence="12"/>
<name>A1SXV9_PSYIN</name>
<dbReference type="InterPro" id="IPR020617">
    <property type="entry name" value="Thiolase_C"/>
</dbReference>
<keyword evidence="5" id="KW-0442">Lipid degradation</keyword>
<dbReference type="InterPro" id="IPR002155">
    <property type="entry name" value="Thiolase"/>
</dbReference>
<evidence type="ECO:0000256" key="5">
    <source>
        <dbReference type="ARBA" id="ARBA00022963"/>
    </source>
</evidence>
<feature type="active site" description="Proton acceptor" evidence="8">
    <location>
        <position position="393"/>
    </location>
</feature>
<evidence type="ECO:0000313" key="13">
    <source>
        <dbReference type="Proteomes" id="UP000000639"/>
    </source>
</evidence>
<dbReference type="PANTHER" id="PTHR18919">
    <property type="entry name" value="ACETYL-COA C-ACYLTRANSFERASE"/>
    <property type="match status" value="1"/>
</dbReference>
<feature type="active site" description="Proton acceptor" evidence="8">
    <location>
        <position position="423"/>
    </location>
</feature>
<keyword evidence="7 9" id="KW-0012">Acyltransferase</keyword>
<dbReference type="Pfam" id="PF00108">
    <property type="entry name" value="Thiolase_N"/>
    <property type="match status" value="1"/>
</dbReference>
<dbReference type="STRING" id="357804.Ping_2605"/>
<evidence type="ECO:0000256" key="4">
    <source>
        <dbReference type="ARBA" id="ARBA00022832"/>
    </source>
</evidence>
<organism evidence="12 13">
    <name type="scientific">Psychromonas ingrahamii (strain DSM 17664 / CCUG 51855 / 37)</name>
    <dbReference type="NCBI Taxonomy" id="357804"/>
    <lineage>
        <taxon>Bacteria</taxon>
        <taxon>Pseudomonadati</taxon>
        <taxon>Pseudomonadota</taxon>
        <taxon>Gammaproteobacteria</taxon>
        <taxon>Alteromonadales</taxon>
        <taxon>Psychromonadaceae</taxon>
        <taxon>Psychromonas</taxon>
    </lineage>
</organism>
<evidence type="ECO:0000259" key="10">
    <source>
        <dbReference type="Pfam" id="PF00108"/>
    </source>
</evidence>